<evidence type="ECO:0000313" key="5">
    <source>
        <dbReference type="Proteomes" id="UP000217979"/>
    </source>
</evidence>
<dbReference type="Proteomes" id="UP000217979">
    <property type="component" value="Chromosome"/>
</dbReference>
<evidence type="ECO:0000256" key="1">
    <source>
        <dbReference type="ARBA" id="ARBA00023186"/>
    </source>
</evidence>
<keyword evidence="2" id="KW-1133">Transmembrane helix</keyword>
<reference evidence="4 5" key="1">
    <citation type="submission" date="2017-09" db="EMBL/GenBank/DDBJ databases">
        <title>FDA dAtabase for Regulatory Grade micrObial Sequences (FDA-ARGOS): Supporting development and validation of Infectious Disease Dx tests.</title>
        <authorList>
            <person name="Minogue T."/>
            <person name="Wolcott M."/>
            <person name="Wasieloski L."/>
            <person name="Aguilar W."/>
            <person name="Moore D."/>
            <person name="Tallon L."/>
            <person name="Sadzewicz L."/>
            <person name="Ott S."/>
            <person name="Zhao X."/>
            <person name="Nagaraj S."/>
            <person name="Vavikolanu K."/>
            <person name="Aluvathingal J."/>
            <person name="Nadendla S."/>
            <person name="Sichtig H."/>
        </authorList>
    </citation>
    <scope>NUCLEOTIDE SEQUENCE [LARGE SCALE GENOMIC DNA]</scope>
    <source>
        <strain evidence="4 5">FDAARGOS_392</strain>
    </source>
</reference>
<feature type="transmembrane region" description="Helical" evidence="2">
    <location>
        <begin position="272"/>
        <end position="292"/>
    </location>
</feature>
<gene>
    <name evidence="4" type="ORF">CO704_18215</name>
</gene>
<dbReference type="AlphaFoldDB" id="A0A291E239"/>
<keyword evidence="2" id="KW-0472">Membrane</keyword>
<dbReference type="InterPro" id="IPR036869">
    <property type="entry name" value="J_dom_sf"/>
</dbReference>
<dbReference type="EMBL" id="CP023525">
    <property type="protein sequence ID" value="ATF93898.1"/>
    <property type="molecule type" value="Genomic_DNA"/>
</dbReference>
<protein>
    <submittedName>
        <fullName evidence="4">Molecular chaperone DnaJ</fullName>
    </submittedName>
</protein>
<proteinExistence type="predicted"/>
<name>A0A291E239_9ENTR</name>
<feature type="domain" description="J" evidence="3">
    <location>
        <begin position="3"/>
        <end position="74"/>
    </location>
</feature>
<accession>A0A291E239</accession>
<feature type="transmembrane region" description="Helical" evidence="2">
    <location>
        <begin position="417"/>
        <end position="440"/>
    </location>
</feature>
<dbReference type="RefSeq" id="WP_061275399.1">
    <property type="nucleotide sequence ID" value="NZ_CP023525.1"/>
</dbReference>
<keyword evidence="2" id="KW-0812">Transmembrane</keyword>
<dbReference type="PROSITE" id="PS50076">
    <property type="entry name" value="DNAJ_2"/>
    <property type="match status" value="1"/>
</dbReference>
<evidence type="ECO:0000256" key="2">
    <source>
        <dbReference type="SAM" id="Phobius"/>
    </source>
</evidence>
<dbReference type="InterPro" id="IPR001623">
    <property type="entry name" value="DnaJ_domain"/>
</dbReference>
<organism evidence="4 5">
    <name type="scientific">Cedecea neteri</name>
    <dbReference type="NCBI Taxonomy" id="158822"/>
    <lineage>
        <taxon>Bacteria</taxon>
        <taxon>Pseudomonadati</taxon>
        <taxon>Pseudomonadota</taxon>
        <taxon>Gammaproteobacteria</taxon>
        <taxon>Enterobacterales</taxon>
        <taxon>Enterobacteriaceae</taxon>
        <taxon>Cedecea</taxon>
    </lineage>
</organism>
<feature type="transmembrane region" description="Helical" evidence="2">
    <location>
        <begin position="366"/>
        <end position="386"/>
    </location>
</feature>
<sequence length="441" mass="51190">MATIWDVLGIEPTTDEREIRRAYARELKLRRPDKDPQGFQALREAFDSAKRYASSTRETLWIDARDTVLVDEPGPEFIEEDTPPSTQAEVSEEGWNRNELWQQAQVFAALLLRDETTGFGELHHYLEQEIPDSLTAGKTFSLMLAEALSEQPWLYRSLLNEVSSIMGWQIDNYRSSQLPDWLIHALDVQIANTEQENYWLILSRQYDGGMLAQLKWRLLTEKGAGIPWWAWLVPDFIQQLRNQVIEVRQRFPLLQERLNPALLEAVDKPRLVLSWETIITVVFWGYTAWLPGHESLKMAAHAVAMLGVVALYLWGYPALMRLCRQHPGRLERVESYFWLISLVILFSPFYKLFHHLYYLDNKASSGLTRVLMVAAILLVPLGFTLWEKRSRWRTLPQSIVKTIIVFPVKVIRDLPPLVNVLAAILLPMLYGIIIEMVYFIK</sequence>
<dbReference type="Gene3D" id="1.10.287.110">
    <property type="entry name" value="DnaJ domain"/>
    <property type="match status" value="1"/>
</dbReference>
<keyword evidence="1" id="KW-0143">Chaperone</keyword>
<evidence type="ECO:0000259" key="3">
    <source>
        <dbReference type="PROSITE" id="PS50076"/>
    </source>
</evidence>
<feature type="transmembrane region" description="Helical" evidence="2">
    <location>
        <begin position="298"/>
        <end position="315"/>
    </location>
</feature>
<dbReference type="SUPFAM" id="SSF46565">
    <property type="entry name" value="Chaperone J-domain"/>
    <property type="match status" value="1"/>
</dbReference>
<feature type="transmembrane region" description="Helical" evidence="2">
    <location>
        <begin position="336"/>
        <end position="354"/>
    </location>
</feature>
<dbReference type="CDD" id="cd06257">
    <property type="entry name" value="DnaJ"/>
    <property type="match status" value="1"/>
</dbReference>
<evidence type="ECO:0000313" key="4">
    <source>
        <dbReference type="EMBL" id="ATF93898.1"/>
    </source>
</evidence>